<evidence type="ECO:0000313" key="7">
    <source>
        <dbReference type="Proteomes" id="UP001481413"/>
    </source>
</evidence>
<dbReference type="InterPro" id="IPR013328">
    <property type="entry name" value="6PGD_dom2"/>
</dbReference>
<feature type="domain" description="6-phosphogluconate dehydrogenase NADP-binding" evidence="4">
    <location>
        <begin position="4"/>
        <end position="161"/>
    </location>
</feature>
<evidence type="ECO:0000313" key="6">
    <source>
        <dbReference type="EMBL" id="GAA6145325.1"/>
    </source>
</evidence>
<dbReference type="Gene3D" id="1.10.1040.10">
    <property type="entry name" value="N-(1-d-carboxylethyl)-l-norvaline Dehydrogenase, domain 2"/>
    <property type="match status" value="1"/>
</dbReference>
<dbReference type="SUPFAM" id="SSF48179">
    <property type="entry name" value="6-phosphogluconate dehydrogenase C-terminal domain-like"/>
    <property type="match status" value="1"/>
</dbReference>
<gene>
    <name evidence="6" type="ORF">NBRC116585_14430</name>
</gene>
<dbReference type="RefSeq" id="WP_353294263.1">
    <property type="nucleotide sequence ID" value="NZ_BAABWH010000003.1"/>
</dbReference>
<evidence type="ECO:0000259" key="4">
    <source>
        <dbReference type="Pfam" id="PF03446"/>
    </source>
</evidence>
<accession>A0ABP9ZYU5</accession>
<comment type="similarity">
    <text evidence="1">Belongs to the HIBADH-related family.</text>
</comment>
<dbReference type="Gene3D" id="3.40.50.720">
    <property type="entry name" value="NAD(P)-binding Rossmann-like Domain"/>
    <property type="match status" value="1"/>
</dbReference>
<dbReference type="PIRSF" id="PIRSF000103">
    <property type="entry name" value="HIBADH"/>
    <property type="match status" value="1"/>
</dbReference>
<evidence type="ECO:0000259" key="5">
    <source>
        <dbReference type="Pfam" id="PF14833"/>
    </source>
</evidence>
<dbReference type="Pfam" id="PF03446">
    <property type="entry name" value="NAD_binding_2"/>
    <property type="match status" value="1"/>
</dbReference>
<dbReference type="InterPro" id="IPR002204">
    <property type="entry name" value="3-OH-isobutyrate_DH-rel_CS"/>
</dbReference>
<evidence type="ECO:0000256" key="2">
    <source>
        <dbReference type="ARBA" id="ARBA00023002"/>
    </source>
</evidence>
<sequence length="290" mass="30643">MSNIVFIGLGNMGAPMAHHLTQAGHTLTVANRSTAKVATWLGGNAGSALTGTTLPDNVDAVILCVSRDADVEEWLVDNGIINQLKPGSLIIDHSTTSAGLAENMGRIAAENGVYFCDVPVSGGQQGAINGQLSLMAGCDSEAYETLCQITAPYTKAIAHMGPVGAGQKTKMVNQICVAGLIQALAEGVHFAQQNDLDVGKVMALVGQGAASSWQLQNRHETMHKGEYDHGFAVDLMHKDLQICLEQALASNAELPVTQQVDQYYQELIASGNGSKDTSALLLRLQNHHLT</sequence>
<name>A0ABP9ZYU5_9GAMM</name>
<proteinExistence type="inferred from homology"/>
<dbReference type="EMBL" id="BAABWH010000003">
    <property type="protein sequence ID" value="GAA6145325.1"/>
    <property type="molecule type" value="Genomic_DNA"/>
</dbReference>
<dbReference type="PANTHER" id="PTHR43060:SF15">
    <property type="entry name" value="3-HYDROXYISOBUTYRATE DEHYDROGENASE-LIKE 1, MITOCHONDRIAL-RELATED"/>
    <property type="match status" value="1"/>
</dbReference>
<organism evidence="6 7">
    <name type="scientific">Thalassolituus maritimus</name>
    <dbReference type="NCBI Taxonomy" id="484498"/>
    <lineage>
        <taxon>Bacteria</taxon>
        <taxon>Pseudomonadati</taxon>
        <taxon>Pseudomonadota</taxon>
        <taxon>Gammaproteobacteria</taxon>
        <taxon>Oceanospirillales</taxon>
        <taxon>Oceanospirillaceae</taxon>
        <taxon>Thalassolituus</taxon>
    </lineage>
</organism>
<reference evidence="6 7" key="1">
    <citation type="submission" date="2024-04" db="EMBL/GenBank/DDBJ databases">
        <title>Draft genome sequence of Thalassolituus maritimus NBRC 116585.</title>
        <authorList>
            <person name="Miyakawa T."/>
            <person name="Kusuya Y."/>
            <person name="Miura T."/>
        </authorList>
    </citation>
    <scope>NUCLEOTIDE SEQUENCE [LARGE SCALE GENOMIC DNA]</scope>
    <source>
        <strain evidence="6 7">5NW40-0001</strain>
    </source>
</reference>
<dbReference type="InterPro" id="IPR008927">
    <property type="entry name" value="6-PGluconate_DH-like_C_sf"/>
</dbReference>
<feature type="domain" description="3-hydroxyisobutyrate dehydrogenase-like NAD-binding" evidence="5">
    <location>
        <begin position="164"/>
        <end position="281"/>
    </location>
</feature>
<dbReference type="InterPro" id="IPR006115">
    <property type="entry name" value="6PGDH_NADP-bd"/>
</dbReference>
<dbReference type="Proteomes" id="UP001481413">
    <property type="component" value="Unassembled WGS sequence"/>
</dbReference>
<dbReference type="Pfam" id="PF14833">
    <property type="entry name" value="NAD_binding_11"/>
    <property type="match status" value="1"/>
</dbReference>
<dbReference type="PROSITE" id="PS00895">
    <property type="entry name" value="3_HYDROXYISOBUT_DH"/>
    <property type="match status" value="1"/>
</dbReference>
<dbReference type="SUPFAM" id="SSF51735">
    <property type="entry name" value="NAD(P)-binding Rossmann-fold domains"/>
    <property type="match status" value="1"/>
</dbReference>
<dbReference type="InterPro" id="IPR029154">
    <property type="entry name" value="HIBADH-like_NADP-bd"/>
</dbReference>
<keyword evidence="2" id="KW-0560">Oxidoreductase</keyword>
<evidence type="ECO:0000256" key="1">
    <source>
        <dbReference type="ARBA" id="ARBA00009080"/>
    </source>
</evidence>
<keyword evidence="3" id="KW-0520">NAD</keyword>
<dbReference type="InterPro" id="IPR036291">
    <property type="entry name" value="NAD(P)-bd_dom_sf"/>
</dbReference>
<dbReference type="PANTHER" id="PTHR43060">
    <property type="entry name" value="3-HYDROXYISOBUTYRATE DEHYDROGENASE-LIKE 1, MITOCHONDRIAL-RELATED"/>
    <property type="match status" value="1"/>
</dbReference>
<dbReference type="InterPro" id="IPR015815">
    <property type="entry name" value="HIBADH-related"/>
</dbReference>
<keyword evidence="7" id="KW-1185">Reference proteome</keyword>
<evidence type="ECO:0000256" key="3">
    <source>
        <dbReference type="ARBA" id="ARBA00023027"/>
    </source>
</evidence>
<protein>
    <submittedName>
        <fullName evidence="6">NAD(P)-dependent oxidoreductase</fullName>
    </submittedName>
</protein>
<comment type="caution">
    <text evidence="6">The sequence shown here is derived from an EMBL/GenBank/DDBJ whole genome shotgun (WGS) entry which is preliminary data.</text>
</comment>